<evidence type="ECO:0000256" key="1">
    <source>
        <dbReference type="SAM" id="MobiDB-lite"/>
    </source>
</evidence>
<proteinExistence type="predicted"/>
<feature type="compositionally biased region" description="Basic and acidic residues" evidence="1">
    <location>
        <begin position="1"/>
        <end position="10"/>
    </location>
</feature>
<dbReference type="GO" id="GO:0006281">
    <property type="term" value="P:DNA repair"/>
    <property type="evidence" value="ECO:0007669"/>
    <property type="project" value="InterPro"/>
</dbReference>
<gene>
    <name evidence="2" type="primary">jg6307</name>
    <name evidence="2" type="ORF">PAEG_LOCUS8080</name>
</gene>
<dbReference type="Gene3D" id="3.60.10.10">
    <property type="entry name" value="Endonuclease/exonuclease/phosphatase"/>
    <property type="match status" value="1"/>
</dbReference>
<dbReference type="InterPro" id="IPR036691">
    <property type="entry name" value="Endo/exonu/phosph_ase_sf"/>
</dbReference>
<dbReference type="Proteomes" id="UP000838756">
    <property type="component" value="Unassembled WGS sequence"/>
</dbReference>
<dbReference type="PANTHER" id="PTHR43250:SF2">
    <property type="entry name" value="EXODEOXYRIBONUCLEASE III"/>
    <property type="match status" value="1"/>
</dbReference>
<dbReference type="EMBL" id="CAKXAJ010023467">
    <property type="protein sequence ID" value="CAH2227836.1"/>
    <property type="molecule type" value="Genomic_DNA"/>
</dbReference>
<name>A0A8S4R4E3_9NEOP</name>
<evidence type="ECO:0000313" key="2">
    <source>
        <dbReference type="EMBL" id="CAH2227836.1"/>
    </source>
</evidence>
<dbReference type="SUPFAM" id="SSF56219">
    <property type="entry name" value="DNase I-like"/>
    <property type="match status" value="1"/>
</dbReference>
<feature type="compositionally biased region" description="Polar residues" evidence="1">
    <location>
        <begin position="11"/>
        <end position="25"/>
    </location>
</feature>
<comment type="caution">
    <text evidence="2">The sequence shown here is derived from an EMBL/GenBank/DDBJ whole genome shotgun (WGS) entry which is preliminary data.</text>
</comment>
<dbReference type="OrthoDB" id="418748at2759"/>
<sequence>MKAQQKRNETNTRASPGSDGQNSPANHAIYIRAFPTSDDCRRNATNMRLATWNIGSLTGRSQELAETLHRRNINICCIQELKWKGSKSRNIGYNYQLYYHGSSTKNGVGIVLDGNLKQRVIKVDRINDRIMCVKMALENQPCFNIISAYAPQTGCRK</sequence>
<dbReference type="GO" id="GO:0008311">
    <property type="term" value="F:double-stranded DNA 3'-5' DNA exonuclease activity"/>
    <property type="evidence" value="ECO:0007669"/>
    <property type="project" value="InterPro"/>
</dbReference>
<feature type="region of interest" description="Disordered" evidence="1">
    <location>
        <begin position="1"/>
        <end position="25"/>
    </location>
</feature>
<feature type="non-terminal residue" evidence="2">
    <location>
        <position position="157"/>
    </location>
</feature>
<dbReference type="InterPro" id="IPR037493">
    <property type="entry name" value="ExoIII-like"/>
</dbReference>
<accession>A0A8S4R4E3</accession>
<evidence type="ECO:0000313" key="3">
    <source>
        <dbReference type="Proteomes" id="UP000838756"/>
    </source>
</evidence>
<protein>
    <submittedName>
        <fullName evidence="2">Jg6307 protein</fullName>
    </submittedName>
</protein>
<dbReference type="AlphaFoldDB" id="A0A8S4R4E3"/>
<keyword evidence="3" id="KW-1185">Reference proteome</keyword>
<reference evidence="2" key="1">
    <citation type="submission" date="2022-03" db="EMBL/GenBank/DDBJ databases">
        <authorList>
            <person name="Lindestad O."/>
        </authorList>
    </citation>
    <scope>NUCLEOTIDE SEQUENCE</scope>
</reference>
<dbReference type="PANTHER" id="PTHR43250">
    <property type="entry name" value="EXODEOXYRIBONUCLEASE III"/>
    <property type="match status" value="1"/>
</dbReference>
<organism evidence="2 3">
    <name type="scientific">Pararge aegeria aegeria</name>
    <dbReference type="NCBI Taxonomy" id="348720"/>
    <lineage>
        <taxon>Eukaryota</taxon>
        <taxon>Metazoa</taxon>
        <taxon>Ecdysozoa</taxon>
        <taxon>Arthropoda</taxon>
        <taxon>Hexapoda</taxon>
        <taxon>Insecta</taxon>
        <taxon>Pterygota</taxon>
        <taxon>Neoptera</taxon>
        <taxon>Endopterygota</taxon>
        <taxon>Lepidoptera</taxon>
        <taxon>Glossata</taxon>
        <taxon>Ditrysia</taxon>
        <taxon>Papilionoidea</taxon>
        <taxon>Nymphalidae</taxon>
        <taxon>Satyrinae</taxon>
        <taxon>Satyrini</taxon>
        <taxon>Parargina</taxon>
        <taxon>Pararge</taxon>
    </lineage>
</organism>